<protein>
    <submittedName>
        <fullName evidence="1">Uncharacterized protein</fullName>
    </submittedName>
</protein>
<evidence type="ECO:0000313" key="1">
    <source>
        <dbReference type="EMBL" id="MBX38370.1"/>
    </source>
</evidence>
<name>A0A2P2N7F8_RHIMU</name>
<proteinExistence type="predicted"/>
<organism evidence="1">
    <name type="scientific">Rhizophora mucronata</name>
    <name type="common">Asiatic mangrove</name>
    <dbReference type="NCBI Taxonomy" id="61149"/>
    <lineage>
        <taxon>Eukaryota</taxon>
        <taxon>Viridiplantae</taxon>
        <taxon>Streptophyta</taxon>
        <taxon>Embryophyta</taxon>
        <taxon>Tracheophyta</taxon>
        <taxon>Spermatophyta</taxon>
        <taxon>Magnoliopsida</taxon>
        <taxon>eudicotyledons</taxon>
        <taxon>Gunneridae</taxon>
        <taxon>Pentapetalae</taxon>
        <taxon>rosids</taxon>
        <taxon>fabids</taxon>
        <taxon>Malpighiales</taxon>
        <taxon>Rhizophoraceae</taxon>
        <taxon>Rhizophora</taxon>
    </lineage>
</organism>
<accession>A0A2P2N7F8</accession>
<sequence>MTKIVKRKNFHTSMAGSKTLSMHSHMLMPLNICFPIENENIDGSASPLCHV</sequence>
<reference evidence="1" key="1">
    <citation type="submission" date="2018-02" db="EMBL/GenBank/DDBJ databases">
        <title>Rhizophora mucronata_Transcriptome.</title>
        <authorList>
            <person name="Meera S.P."/>
            <person name="Sreeshan A."/>
            <person name="Augustine A."/>
        </authorList>
    </citation>
    <scope>NUCLEOTIDE SEQUENCE</scope>
    <source>
        <tissue evidence="1">Leaf</tissue>
    </source>
</reference>
<dbReference type="AlphaFoldDB" id="A0A2P2N7F8"/>
<dbReference type="EMBL" id="GGEC01057886">
    <property type="protein sequence ID" value="MBX38370.1"/>
    <property type="molecule type" value="Transcribed_RNA"/>
</dbReference>